<reference evidence="13" key="3">
    <citation type="submission" date="2025-09" db="UniProtKB">
        <authorList>
            <consortium name="Ensembl"/>
        </authorList>
    </citation>
    <scope>IDENTIFICATION</scope>
    <source>
        <strain evidence="13">Brown Norway</strain>
    </source>
</reference>
<accession>A0A8I6GDY5</accession>
<dbReference type="RGD" id="1564651">
    <property type="gene designation" value="Smokl2"/>
</dbReference>
<evidence type="ECO:0000256" key="8">
    <source>
        <dbReference type="ARBA" id="ARBA00048679"/>
    </source>
</evidence>
<feature type="compositionally biased region" description="Polar residues" evidence="11">
    <location>
        <begin position="331"/>
        <end position="353"/>
    </location>
</feature>
<dbReference type="GO" id="GO:0035556">
    <property type="term" value="P:intracellular signal transduction"/>
    <property type="evidence" value="ECO:0000318"/>
    <property type="project" value="GO_Central"/>
</dbReference>
<evidence type="ECO:0000313" key="13">
    <source>
        <dbReference type="Ensembl" id="ENSRNOP00000086345.1"/>
    </source>
</evidence>
<dbReference type="GO" id="GO:0005737">
    <property type="term" value="C:cytoplasm"/>
    <property type="evidence" value="ECO:0000318"/>
    <property type="project" value="GO_Central"/>
</dbReference>
<evidence type="ECO:0000256" key="2">
    <source>
        <dbReference type="ARBA" id="ARBA00022527"/>
    </source>
</evidence>
<reference evidence="13" key="2">
    <citation type="submission" date="2025-08" db="UniProtKB">
        <authorList>
            <consortium name="Ensembl"/>
        </authorList>
    </citation>
    <scope>IDENTIFICATION</scope>
    <source>
        <strain evidence="13">Brown Norway</strain>
    </source>
</reference>
<dbReference type="AGR" id="RGD:1564651"/>
<dbReference type="Pfam" id="PF00069">
    <property type="entry name" value="Pkinase"/>
    <property type="match status" value="1"/>
</dbReference>
<dbReference type="InterPro" id="IPR017441">
    <property type="entry name" value="Protein_kinase_ATP_BS"/>
</dbReference>
<comment type="similarity">
    <text evidence="10">Belongs to the protein kinase superfamily.</text>
</comment>
<keyword evidence="5" id="KW-0418">Kinase</keyword>
<feature type="compositionally biased region" description="Basic and acidic residues" evidence="11">
    <location>
        <begin position="354"/>
        <end position="364"/>
    </location>
</feature>
<dbReference type="OMA" id="ISANFRV"/>
<dbReference type="Proteomes" id="UP000002494">
    <property type="component" value="Chromosome 1"/>
</dbReference>
<evidence type="ECO:0000256" key="10">
    <source>
        <dbReference type="RuleBase" id="RU000304"/>
    </source>
</evidence>
<comment type="catalytic activity">
    <reaction evidence="8">
        <text>L-seryl-[protein] + ATP = O-phospho-L-seryl-[protein] + ADP + H(+)</text>
        <dbReference type="Rhea" id="RHEA:17989"/>
        <dbReference type="Rhea" id="RHEA-COMP:9863"/>
        <dbReference type="Rhea" id="RHEA-COMP:11604"/>
        <dbReference type="ChEBI" id="CHEBI:15378"/>
        <dbReference type="ChEBI" id="CHEBI:29999"/>
        <dbReference type="ChEBI" id="CHEBI:30616"/>
        <dbReference type="ChEBI" id="CHEBI:83421"/>
        <dbReference type="ChEBI" id="CHEBI:456216"/>
        <dbReference type="EC" id="2.7.11.1"/>
    </reaction>
</comment>
<sequence length="364" mass="40866">MMPSDFSQISGTWNSEIFTSSHATEDLMKQQDLKACYLIEENFNTNYKMLNTLGKGNFSVVKRAFHVPTCTTVAVKILQNNKYTSVTSREARIMKSLSHPNIIKLYHVVETRETTYLVMEYASEGELQDRIIQAGSLEDSEARKIFVQIVHAVQYCHDHHIAHRDIKASNILINHKGNIKLGDFGLATKVVPGQKLAGFCGTLPYCAPELLQAEKYEGLPVDIWSLGVLLFLMVSGSLPFRGNSFVEIKWQIISANFRVPPHVSIDIFNVIVEMLMINPSRRPTIHQIKTRPMIRDSEACLPPNSTQVFPDTRSPSTVRSTRAVTDKPDRNISSCSSQEEFKSVTLTGSSSGDTLEKETVRNTL</sequence>
<dbReference type="EC" id="2.7.11.1" evidence="1"/>
<dbReference type="Gene3D" id="1.10.510.10">
    <property type="entry name" value="Transferase(Phosphotransferase) domain 1"/>
    <property type="match status" value="1"/>
</dbReference>
<evidence type="ECO:0000256" key="5">
    <source>
        <dbReference type="ARBA" id="ARBA00022777"/>
    </source>
</evidence>
<evidence type="ECO:0000256" key="11">
    <source>
        <dbReference type="SAM" id="MobiDB-lite"/>
    </source>
</evidence>
<protein>
    <recommendedName>
        <fullName evidence="1">non-specific serine/threonine protein kinase</fullName>
        <ecNumber evidence="1">2.7.11.1</ecNumber>
    </recommendedName>
</protein>
<keyword evidence="3" id="KW-0808">Transferase</keyword>
<keyword evidence="2 10" id="KW-0723">Serine/threonine-protein kinase</keyword>
<evidence type="ECO:0000256" key="1">
    <source>
        <dbReference type="ARBA" id="ARBA00012513"/>
    </source>
</evidence>
<keyword evidence="6 9" id="KW-0067">ATP-binding</keyword>
<dbReference type="PROSITE" id="PS50011">
    <property type="entry name" value="PROTEIN_KINASE_DOM"/>
    <property type="match status" value="1"/>
</dbReference>
<dbReference type="CTD" id="292572"/>
<comment type="catalytic activity">
    <reaction evidence="7">
        <text>L-threonyl-[protein] + ATP = O-phospho-L-threonyl-[protein] + ADP + H(+)</text>
        <dbReference type="Rhea" id="RHEA:46608"/>
        <dbReference type="Rhea" id="RHEA-COMP:11060"/>
        <dbReference type="Rhea" id="RHEA-COMP:11605"/>
        <dbReference type="ChEBI" id="CHEBI:15378"/>
        <dbReference type="ChEBI" id="CHEBI:30013"/>
        <dbReference type="ChEBI" id="CHEBI:30616"/>
        <dbReference type="ChEBI" id="CHEBI:61977"/>
        <dbReference type="ChEBI" id="CHEBI:456216"/>
        <dbReference type="EC" id="2.7.11.1"/>
    </reaction>
</comment>
<proteinExistence type="inferred from homology"/>
<dbReference type="SMART" id="SM00220">
    <property type="entry name" value="S_TKc"/>
    <property type="match status" value="1"/>
</dbReference>
<dbReference type="PROSITE" id="PS00107">
    <property type="entry name" value="PROTEIN_KINASE_ATP"/>
    <property type="match status" value="1"/>
</dbReference>
<name>A0A8I6GDY5_RAT</name>
<feature type="region of interest" description="Disordered" evidence="11">
    <location>
        <begin position="300"/>
        <end position="364"/>
    </location>
</feature>
<dbReference type="RefSeq" id="NP_001416809.1">
    <property type="nucleotide sequence ID" value="NM_001429880.1"/>
</dbReference>
<dbReference type="FunCoup" id="A0A8I6GDY5">
    <property type="interactions" value="326"/>
</dbReference>
<reference evidence="13" key="1">
    <citation type="submission" date="2024-01" db="EMBL/GenBank/DDBJ databases">
        <title>GRCr8: a new rat reference genome assembly contstructed from accurate long reads and long range scaffolding.</title>
        <authorList>
            <person name="Doris P.A."/>
            <person name="Kalbfleisch T."/>
            <person name="Li K."/>
            <person name="Howe K."/>
            <person name="Wood J."/>
        </authorList>
    </citation>
    <scope>NUCLEOTIDE SEQUENCE [LARGE SCALE GENOMIC DNA]</scope>
    <source>
        <strain evidence="13">Brown Norway</strain>
    </source>
</reference>
<dbReference type="FunFam" id="1.10.510.10:FF:000571">
    <property type="entry name" value="Maternal embryonic leucine zipper kinase"/>
    <property type="match status" value="1"/>
</dbReference>
<dbReference type="GeneID" id="292572"/>
<dbReference type="AlphaFoldDB" id="A0A8I6GDY5"/>
<feature type="domain" description="Protein kinase" evidence="12">
    <location>
        <begin position="47"/>
        <end position="294"/>
    </location>
</feature>
<dbReference type="CDD" id="cd14003">
    <property type="entry name" value="STKc_AMPK-like"/>
    <property type="match status" value="1"/>
</dbReference>
<evidence type="ECO:0000259" key="12">
    <source>
        <dbReference type="PROSITE" id="PS50011"/>
    </source>
</evidence>
<gene>
    <name evidence="13 15" type="primary">Smokl2</name>
    <name evidence="15" type="synonym">RGD1564651</name>
    <name evidence="15" type="synonym">Smokl 2</name>
</gene>
<dbReference type="InterPro" id="IPR000719">
    <property type="entry name" value="Prot_kinase_dom"/>
</dbReference>
<dbReference type="GO" id="GO:0000226">
    <property type="term" value="P:microtubule cytoskeleton organization"/>
    <property type="evidence" value="ECO:0000318"/>
    <property type="project" value="GO_Central"/>
</dbReference>
<evidence type="ECO:0000256" key="7">
    <source>
        <dbReference type="ARBA" id="ARBA00047899"/>
    </source>
</evidence>
<evidence type="ECO:0000256" key="9">
    <source>
        <dbReference type="PROSITE-ProRule" id="PRU10141"/>
    </source>
</evidence>
<evidence type="ECO:0000256" key="3">
    <source>
        <dbReference type="ARBA" id="ARBA00022679"/>
    </source>
</evidence>
<dbReference type="PROSITE" id="PS00108">
    <property type="entry name" value="PROTEIN_KINASE_ST"/>
    <property type="match status" value="1"/>
</dbReference>
<organism evidence="13 14">
    <name type="scientific">Rattus norvegicus</name>
    <name type="common">Rat</name>
    <dbReference type="NCBI Taxonomy" id="10116"/>
    <lineage>
        <taxon>Eukaryota</taxon>
        <taxon>Metazoa</taxon>
        <taxon>Chordata</taxon>
        <taxon>Craniata</taxon>
        <taxon>Vertebrata</taxon>
        <taxon>Euteleostomi</taxon>
        <taxon>Mammalia</taxon>
        <taxon>Eutheria</taxon>
        <taxon>Euarchontoglires</taxon>
        <taxon>Glires</taxon>
        <taxon>Rodentia</taxon>
        <taxon>Myomorpha</taxon>
        <taxon>Muroidea</taxon>
        <taxon>Muridae</taxon>
        <taxon>Murinae</taxon>
        <taxon>Rattus</taxon>
    </lineage>
</organism>
<dbReference type="InterPro" id="IPR008271">
    <property type="entry name" value="Ser/Thr_kinase_AS"/>
</dbReference>
<dbReference type="GO" id="GO:0005524">
    <property type="term" value="F:ATP binding"/>
    <property type="evidence" value="ECO:0007669"/>
    <property type="project" value="UniProtKB-UniRule"/>
</dbReference>
<dbReference type="Ensembl" id="ENSRNOT00000059037.6">
    <property type="protein sequence ID" value="ENSRNOP00000086345.1"/>
    <property type="gene ID" value="ENSRNOG00000038674.6"/>
</dbReference>
<dbReference type="OrthoDB" id="9396925at2759"/>
<evidence type="ECO:0000313" key="14">
    <source>
        <dbReference type="Proteomes" id="UP000002494"/>
    </source>
</evidence>
<feature type="binding site" evidence="9">
    <location>
        <position position="76"/>
    </location>
    <ligand>
        <name>ATP</name>
        <dbReference type="ChEBI" id="CHEBI:30616"/>
    </ligand>
</feature>
<dbReference type="KEGG" id="rno:292572"/>
<evidence type="ECO:0000256" key="4">
    <source>
        <dbReference type="ARBA" id="ARBA00022741"/>
    </source>
</evidence>
<dbReference type="PANTHER" id="PTHR24346">
    <property type="entry name" value="MAP/MICROTUBULE AFFINITY-REGULATING KINASE"/>
    <property type="match status" value="1"/>
</dbReference>
<keyword evidence="14" id="KW-1185">Reference proteome</keyword>
<dbReference type="GeneTree" id="ENSGT00940000160886"/>
<evidence type="ECO:0000313" key="15">
    <source>
        <dbReference type="RGD" id="1564651"/>
    </source>
</evidence>
<dbReference type="PANTHER" id="PTHR24346:SF3">
    <property type="entry name" value="GENE 10662-RELATED"/>
    <property type="match status" value="1"/>
</dbReference>
<evidence type="ECO:0000256" key="6">
    <source>
        <dbReference type="ARBA" id="ARBA00022840"/>
    </source>
</evidence>
<dbReference type="SUPFAM" id="SSF56112">
    <property type="entry name" value="Protein kinase-like (PK-like)"/>
    <property type="match status" value="1"/>
</dbReference>
<keyword evidence="4 9" id="KW-0547">Nucleotide-binding</keyword>
<feature type="compositionally biased region" description="Polar residues" evidence="11">
    <location>
        <begin position="303"/>
        <end position="323"/>
    </location>
</feature>
<dbReference type="FunFam" id="3.30.200.20:FF:000003">
    <property type="entry name" value="Non-specific serine/threonine protein kinase"/>
    <property type="match status" value="1"/>
</dbReference>
<dbReference type="InterPro" id="IPR011009">
    <property type="entry name" value="Kinase-like_dom_sf"/>
</dbReference>
<dbReference type="GO" id="GO:0050321">
    <property type="term" value="F:tau-protein kinase activity"/>
    <property type="evidence" value="ECO:0000318"/>
    <property type="project" value="GO_Central"/>
</dbReference>